<dbReference type="PANTHER" id="PTHR38693:SF1">
    <property type="entry name" value="UBIQUINONE BIOSYNTHESIS ACCESSORY FACTOR UBIJ"/>
    <property type="match status" value="1"/>
</dbReference>
<dbReference type="SUPFAM" id="SSF55718">
    <property type="entry name" value="SCP-like"/>
    <property type="match status" value="1"/>
</dbReference>
<organism evidence="2">
    <name type="scientific">Candidatus Kentrum sp. FM</name>
    <dbReference type="NCBI Taxonomy" id="2126340"/>
    <lineage>
        <taxon>Bacteria</taxon>
        <taxon>Pseudomonadati</taxon>
        <taxon>Pseudomonadota</taxon>
        <taxon>Gammaproteobacteria</taxon>
        <taxon>Candidatus Kentrum</taxon>
    </lineage>
</organism>
<dbReference type="GO" id="GO:0006744">
    <property type="term" value="P:ubiquinone biosynthetic process"/>
    <property type="evidence" value="ECO:0007669"/>
    <property type="project" value="InterPro"/>
</dbReference>
<protein>
    <submittedName>
        <fullName evidence="2">Predicted lipid carrier protein YhbT, contains SCP2 domain</fullName>
    </submittedName>
</protein>
<dbReference type="Pfam" id="PF02036">
    <property type="entry name" value="SCP2"/>
    <property type="match status" value="1"/>
</dbReference>
<dbReference type="EMBL" id="CAADFA010000407">
    <property type="protein sequence ID" value="VFJ65964.1"/>
    <property type="molecule type" value="Genomic_DNA"/>
</dbReference>
<evidence type="ECO:0000313" key="4">
    <source>
        <dbReference type="EMBL" id="VFK15398.1"/>
    </source>
</evidence>
<dbReference type="PANTHER" id="PTHR38693">
    <property type="entry name" value="UBIQUINONE BIOSYNTHESIS PROTEIN UBIJ"/>
    <property type="match status" value="1"/>
</dbReference>
<name>A0A450TD50_9GAMM</name>
<evidence type="ECO:0000313" key="3">
    <source>
        <dbReference type="EMBL" id="VFJ65964.1"/>
    </source>
</evidence>
<accession>A0A450TD50</accession>
<reference evidence="2" key="1">
    <citation type="submission" date="2019-02" db="EMBL/GenBank/DDBJ databases">
        <authorList>
            <person name="Gruber-Vodicka R. H."/>
            <person name="Seah K. B. B."/>
        </authorList>
    </citation>
    <scope>NUCLEOTIDE SEQUENCE</scope>
    <source>
        <strain evidence="2">BECK_BZ163</strain>
        <strain evidence="4">BECK_BZ164</strain>
        <strain evidence="3">BECK_BZ165</strain>
    </source>
</reference>
<dbReference type="InterPro" id="IPR003033">
    <property type="entry name" value="SCP2_sterol-bd_dom"/>
</dbReference>
<dbReference type="EMBL" id="CAADFL010000368">
    <property type="protein sequence ID" value="VFK15398.1"/>
    <property type="molecule type" value="Genomic_DNA"/>
</dbReference>
<dbReference type="InterPro" id="IPR036527">
    <property type="entry name" value="SCP2_sterol-bd_dom_sf"/>
</dbReference>
<feature type="domain" description="SCP2" evidence="1">
    <location>
        <begin position="29"/>
        <end position="126"/>
    </location>
</feature>
<proteinExistence type="predicted"/>
<dbReference type="EMBL" id="CAADEZ010000364">
    <property type="protein sequence ID" value="VFJ64805.1"/>
    <property type="molecule type" value="Genomic_DNA"/>
</dbReference>
<dbReference type="Gene3D" id="3.30.1050.10">
    <property type="entry name" value="SCP2 sterol-binding domain"/>
    <property type="match status" value="1"/>
</dbReference>
<dbReference type="AlphaFoldDB" id="A0A450TD50"/>
<gene>
    <name evidence="2" type="ORF">BECKFM1743A_GA0114220_103645</name>
    <name evidence="4" type="ORF">BECKFM1743B_GA0114221_103685</name>
    <name evidence="3" type="ORF">BECKFM1743C_GA0114222_104075</name>
</gene>
<dbReference type="InterPro" id="IPR038989">
    <property type="entry name" value="UbiJ"/>
</dbReference>
<sequence>MHLPLWPLQRFLETCPDSIHTKVITLIANHLLSSQPSEGERLLELNDKRICLTITDTGNLWQFQVRDTRVVRDQSGEPWDVCIRGRLVDFLLLATRAEDPDSLFFARCLSIEGDTETGLHIKNLLDSFEMDWETHFSSIFGNRPVHVVSNALNKAGVDSFLQEFVQLVRQSVVETATVVEKKGGREFTYHSESQIR</sequence>
<evidence type="ECO:0000259" key="1">
    <source>
        <dbReference type="Pfam" id="PF02036"/>
    </source>
</evidence>
<evidence type="ECO:0000313" key="2">
    <source>
        <dbReference type="EMBL" id="VFJ64805.1"/>
    </source>
</evidence>